<dbReference type="OrthoDB" id="9797850at2"/>
<reference evidence="5" key="1">
    <citation type="submission" date="2015-06" db="EMBL/GenBank/DDBJ databases">
        <title>Complete genome sequence and metabolic analysis of phthalate degradation pathway in Gordonia sp. QH-11.</title>
        <authorList>
            <person name="Jin D."/>
            <person name="Kong X."/>
            <person name="Bai Z."/>
        </authorList>
    </citation>
    <scope>NUCLEOTIDE SEQUENCE [LARGE SCALE GENOMIC DNA]</scope>
    <source>
        <strain evidence="5">QH-11</strain>
    </source>
</reference>
<dbReference type="EMBL" id="CP011853">
    <property type="protein sequence ID" value="ALG83435.1"/>
    <property type="molecule type" value="Genomic_DNA"/>
</dbReference>
<dbReference type="SUPFAM" id="SSF53807">
    <property type="entry name" value="Helical backbone' metal receptor"/>
    <property type="match status" value="1"/>
</dbReference>
<dbReference type="RefSeq" id="WP_062391386.1">
    <property type="nucleotide sequence ID" value="NZ_CP011853.1"/>
</dbReference>
<keyword evidence="2" id="KW-0732">Signal</keyword>
<feature type="signal peptide" evidence="2">
    <location>
        <begin position="1"/>
        <end position="22"/>
    </location>
</feature>
<protein>
    <submittedName>
        <fullName evidence="4">ABC transporter substrate-binding protein</fullName>
    </submittedName>
</protein>
<evidence type="ECO:0000313" key="4">
    <source>
        <dbReference type="EMBL" id="ALG83435.1"/>
    </source>
</evidence>
<organism evidence="4 5">
    <name type="scientific">Gordonia phthalatica</name>
    <dbReference type="NCBI Taxonomy" id="1136941"/>
    <lineage>
        <taxon>Bacteria</taxon>
        <taxon>Bacillati</taxon>
        <taxon>Actinomycetota</taxon>
        <taxon>Actinomycetes</taxon>
        <taxon>Mycobacteriales</taxon>
        <taxon>Gordoniaceae</taxon>
        <taxon>Gordonia</taxon>
    </lineage>
</organism>
<dbReference type="InterPro" id="IPR050902">
    <property type="entry name" value="ABC_Transporter_SBP"/>
</dbReference>
<sequence>MSLRTRLAGSVVVALLAVSGLAACSESEKVDDATAVAAGEGTTSYPLTVENCGTSQTFTQAPKRVVSLDQGSTEILLSLGLADRIVGTASWTDPIRENLAEANATVKRLADNAPTYEVVMGTNPDFVTASFGRHFKKEGGVATRDRLTETGVESFLSPTDCEDGRSINGGGTRTRPLTIDSLYQEITELAKIFDVPERGQKLVDDLKSRTAAATAEVKKDGRTIAFWFADTKTPYFAGGLASAQLIATTVGTKNVFSDVADDWPATTWSAVVQRNPQVLVLGDLARNRFPGDKLADKKAFLANDPVTKVMPAVQKQQYVALHGAEMNPSIRTVGGIEKLADWLANNPA</sequence>
<dbReference type="PANTHER" id="PTHR30535:SF7">
    <property type="entry name" value="IRON(III) DICITRATE-BINDING PROTEIN"/>
    <property type="match status" value="1"/>
</dbReference>
<dbReference type="KEGG" id="goq:ACH46_01555"/>
<dbReference type="Pfam" id="PF01497">
    <property type="entry name" value="Peripla_BP_2"/>
    <property type="match status" value="1"/>
</dbReference>
<name>A0A0N9N6I5_9ACTN</name>
<dbReference type="PATRIC" id="fig|1136941.3.peg.313"/>
<evidence type="ECO:0000313" key="5">
    <source>
        <dbReference type="Proteomes" id="UP000063789"/>
    </source>
</evidence>
<accession>A0A0N9N6I5</accession>
<dbReference type="PROSITE" id="PS51257">
    <property type="entry name" value="PROKAR_LIPOPROTEIN"/>
    <property type="match status" value="1"/>
</dbReference>
<dbReference type="PROSITE" id="PS50983">
    <property type="entry name" value="FE_B12_PBP"/>
    <property type="match status" value="1"/>
</dbReference>
<feature type="chain" id="PRO_5038434723" evidence="2">
    <location>
        <begin position="23"/>
        <end position="348"/>
    </location>
</feature>
<dbReference type="InterPro" id="IPR002491">
    <property type="entry name" value="ABC_transptr_periplasmic_BD"/>
</dbReference>
<gene>
    <name evidence="4" type="ORF">ACH46_01555</name>
</gene>
<evidence type="ECO:0000256" key="2">
    <source>
        <dbReference type="SAM" id="SignalP"/>
    </source>
</evidence>
<comment type="similarity">
    <text evidence="1">Belongs to the bacterial solute-binding protein 8 family.</text>
</comment>
<dbReference type="Gene3D" id="3.40.50.1980">
    <property type="entry name" value="Nitrogenase molybdenum iron protein domain"/>
    <property type="match status" value="2"/>
</dbReference>
<keyword evidence="5" id="KW-1185">Reference proteome</keyword>
<dbReference type="PANTHER" id="PTHR30535">
    <property type="entry name" value="VITAMIN B12-BINDING PROTEIN"/>
    <property type="match status" value="1"/>
</dbReference>
<dbReference type="STRING" id="1136941.ACH46_01555"/>
<feature type="domain" description="Fe/B12 periplasmic-binding" evidence="3">
    <location>
        <begin position="64"/>
        <end position="348"/>
    </location>
</feature>
<evidence type="ECO:0000256" key="1">
    <source>
        <dbReference type="ARBA" id="ARBA00008814"/>
    </source>
</evidence>
<dbReference type="AlphaFoldDB" id="A0A0N9N6I5"/>
<dbReference type="Proteomes" id="UP000063789">
    <property type="component" value="Chromosome"/>
</dbReference>
<evidence type="ECO:0000259" key="3">
    <source>
        <dbReference type="PROSITE" id="PS50983"/>
    </source>
</evidence>
<proteinExistence type="inferred from homology"/>
<reference evidence="4 5" key="2">
    <citation type="journal article" date="2017" name="Int. J. Syst. Evol. Microbiol.">
        <title>Gordonia phthalatica sp. nov., a di-n-butyl phthalate-degrading bacterium isolated from activated sludge.</title>
        <authorList>
            <person name="Jin D."/>
            <person name="Kong X."/>
            <person name="Jia M."/>
            <person name="Yu X."/>
            <person name="Wang X."/>
            <person name="Zhuang X."/>
            <person name="Deng Y."/>
            <person name="Bai Z."/>
        </authorList>
    </citation>
    <scope>NUCLEOTIDE SEQUENCE [LARGE SCALE GENOMIC DNA]</scope>
    <source>
        <strain evidence="4 5">QH-11</strain>
    </source>
</reference>